<dbReference type="Pfam" id="PF02311">
    <property type="entry name" value="AraC_binding"/>
    <property type="match status" value="1"/>
</dbReference>
<dbReference type="InterPro" id="IPR014710">
    <property type="entry name" value="RmlC-like_jellyroll"/>
</dbReference>
<keyword evidence="3" id="KW-0804">Transcription</keyword>
<dbReference type="SUPFAM" id="SSF51215">
    <property type="entry name" value="Regulatory protein AraC"/>
    <property type="match status" value="1"/>
</dbReference>
<dbReference type="EMBL" id="JANRMI010000004">
    <property type="protein sequence ID" value="MDG0817618.1"/>
    <property type="molecule type" value="Genomic_DNA"/>
</dbReference>
<evidence type="ECO:0000256" key="2">
    <source>
        <dbReference type="ARBA" id="ARBA00023125"/>
    </source>
</evidence>
<keyword evidence="1" id="KW-0805">Transcription regulation</keyword>
<evidence type="ECO:0000313" key="6">
    <source>
        <dbReference type="Proteomes" id="UP001152321"/>
    </source>
</evidence>
<dbReference type="InterPro" id="IPR018060">
    <property type="entry name" value="HTH_AraC"/>
</dbReference>
<dbReference type="PANTHER" id="PTHR43280">
    <property type="entry name" value="ARAC-FAMILY TRANSCRIPTIONAL REGULATOR"/>
    <property type="match status" value="1"/>
</dbReference>
<sequence length="299" mass="34620">MSSGANKLKKMHPIESLGIAPASRGDIRIERLEDRLTPKVPFPHKHNFFQIVVIMSSSGRHEIDFKSYPVKTRQVFVIKPGQVHAWQLSTKTKGFIIEYTEDSFSAKKVSNSSLRKDNPAKRSRLLPDHFKFAVSDSPLSLNFLELMESEYIQKNENYEACLQNYLEIFLIHLLRVTQSEVHRHSKQEDLVAKFMDLVEAHFHEEHHVQFYADHLQLSAKSLSVRIQKILGKPAKEIILQRCLLEAKRLLANSQLSVADIGYELGFDDPNYFSRFLKQNMTVSAMQFRKQKRTAPRNKN</sequence>
<protein>
    <submittedName>
        <fullName evidence="5">AraC family transcriptional regulator</fullName>
    </submittedName>
</protein>
<dbReference type="Proteomes" id="UP001152321">
    <property type="component" value="Unassembled WGS sequence"/>
</dbReference>
<dbReference type="RefSeq" id="WP_277579090.1">
    <property type="nucleotide sequence ID" value="NZ_JANRMI010000004.1"/>
</dbReference>
<evidence type="ECO:0000256" key="3">
    <source>
        <dbReference type="ARBA" id="ARBA00023163"/>
    </source>
</evidence>
<dbReference type="Pfam" id="PF12833">
    <property type="entry name" value="HTH_18"/>
    <property type="match status" value="1"/>
</dbReference>
<evidence type="ECO:0000259" key="4">
    <source>
        <dbReference type="PROSITE" id="PS01124"/>
    </source>
</evidence>
<organism evidence="5 6">
    <name type="scientific">Bdellovibrio svalbardensis</name>
    <dbReference type="NCBI Taxonomy" id="2972972"/>
    <lineage>
        <taxon>Bacteria</taxon>
        <taxon>Pseudomonadati</taxon>
        <taxon>Bdellovibrionota</taxon>
        <taxon>Bdellovibrionia</taxon>
        <taxon>Bdellovibrionales</taxon>
        <taxon>Pseudobdellovibrionaceae</taxon>
        <taxon>Bdellovibrio</taxon>
    </lineage>
</organism>
<dbReference type="PROSITE" id="PS01124">
    <property type="entry name" value="HTH_ARAC_FAMILY_2"/>
    <property type="match status" value="1"/>
</dbReference>
<dbReference type="PANTHER" id="PTHR43280:SF32">
    <property type="entry name" value="TRANSCRIPTIONAL REGULATORY PROTEIN"/>
    <property type="match status" value="1"/>
</dbReference>
<accession>A0ABT6DLC7</accession>
<reference evidence="5" key="1">
    <citation type="submission" date="2022-08" db="EMBL/GenBank/DDBJ databases">
        <title>Novel Bdellovibrio Species Isolated from Svalbard: Designation Bdellovibrio svalbardensis.</title>
        <authorList>
            <person name="Mitchell R.J."/>
            <person name="Choi S.Y."/>
        </authorList>
    </citation>
    <scope>NUCLEOTIDE SEQUENCE</scope>
    <source>
        <strain evidence="5">PAP01</strain>
    </source>
</reference>
<comment type="caution">
    <text evidence="5">The sequence shown here is derived from an EMBL/GenBank/DDBJ whole genome shotgun (WGS) entry which is preliminary data.</text>
</comment>
<dbReference type="SUPFAM" id="SSF46689">
    <property type="entry name" value="Homeodomain-like"/>
    <property type="match status" value="1"/>
</dbReference>
<dbReference type="SMART" id="SM00342">
    <property type="entry name" value="HTH_ARAC"/>
    <property type="match status" value="1"/>
</dbReference>
<gene>
    <name evidence="5" type="ORF">NWE73_14655</name>
</gene>
<keyword evidence="2" id="KW-0238">DNA-binding</keyword>
<dbReference type="Gene3D" id="1.10.10.60">
    <property type="entry name" value="Homeodomain-like"/>
    <property type="match status" value="1"/>
</dbReference>
<name>A0ABT6DLC7_9BACT</name>
<evidence type="ECO:0000313" key="5">
    <source>
        <dbReference type="EMBL" id="MDG0817618.1"/>
    </source>
</evidence>
<dbReference type="InterPro" id="IPR003313">
    <property type="entry name" value="AraC-bd"/>
</dbReference>
<keyword evidence="6" id="KW-1185">Reference proteome</keyword>
<dbReference type="Gene3D" id="2.60.120.10">
    <property type="entry name" value="Jelly Rolls"/>
    <property type="match status" value="1"/>
</dbReference>
<evidence type="ECO:0000256" key="1">
    <source>
        <dbReference type="ARBA" id="ARBA00023015"/>
    </source>
</evidence>
<dbReference type="InterPro" id="IPR009057">
    <property type="entry name" value="Homeodomain-like_sf"/>
</dbReference>
<dbReference type="InterPro" id="IPR037923">
    <property type="entry name" value="HTH-like"/>
</dbReference>
<proteinExistence type="predicted"/>
<feature type="domain" description="HTH araC/xylS-type" evidence="4">
    <location>
        <begin position="192"/>
        <end position="290"/>
    </location>
</feature>